<keyword evidence="3 5" id="KW-0560">Oxidoreductase</keyword>
<dbReference type="PANTHER" id="PTHR11645">
    <property type="entry name" value="PYRROLINE-5-CARBOXYLATE REDUCTASE"/>
    <property type="match status" value="1"/>
</dbReference>
<dbReference type="KEGG" id="euz:DVS28_a4774"/>
<protein>
    <recommendedName>
        <fullName evidence="5 6">Pyrroline-5-carboxylate reductase</fullName>
        <shortName evidence="5">P5C reductase</shortName>
        <shortName evidence="5">P5CR</shortName>
        <ecNumber evidence="5 6">1.5.1.2</ecNumber>
    </recommendedName>
    <alternativeName>
        <fullName evidence="5">PCA reductase</fullName>
    </alternativeName>
</protein>
<dbReference type="SUPFAM" id="SSF51735">
    <property type="entry name" value="NAD(P)-binding Rossmann-fold domains"/>
    <property type="match status" value="1"/>
</dbReference>
<organism evidence="11 12">
    <name type="scientific">Euzebya pacifica</name>
    <dbReference type="NCBI Taxonomy" id="1608957"/>
    <lineage>
        <taxon>Bacteria</taxon>
        <taxon>Bacillati</taxon>
        <taxon>Actinomycetota</taxon>
        <taxon>Nitriliruptoria</taxon>
        <taxon>Euzebyales</taxon>
    </lineage>
</organism>
<evidence type="ECO:0000313" key="11">
    <source>
        <dbReference type="EMBL" id="AXV09435.1"/>
    </source>
</evidence>
<dbReference type="InterPro" id="IPR036291">
    <property type="entry name" value="NAD(P)-bd_dom_sf"/>
</dbReference>
<dbReference type="InterPro" id="IPR028939">
    <property type="entry name" value="P5C_Rdtase_cat_N"/>
</dbReference>
<keyword evidence="2 5" id="KW-0521">NADP</keyword>
<evidence type="ECO:0000313" key="12">
    <source>
        <dbReference type="Proteomes" id="UP000264006"/>
    </source>
</evidence>
<comment type="similarity">
    <text evidence="1 5 8">Belongs to the pyrroline-5-carboxylate reductase family.</text>
</comment>
<comment type="catalytic activity">
    <reaction evidence="5 8">
        <text>L-proline + NADP(+) = (S)-1-pyrroline-5-carboxylate + NADPH + 2 H(+)</text>
        <dbReference type="Rhea" id="RHEA:14109"/>
        <dbReference type="ChEBI" id="CHEBI:15378"/>
        <dbReference type="ChEBI" id="CHEBI:17388"/>
        <dbReference type="ChEBI" id="CHEBI:57783"/>
        <dbReference type="ChEBI" id="CHEBI:58349"/>
        <dbReference type="ChEBI" id="CHEBI:60039"/>
        <dbReference type="EC" id="1.5.1.2"/>
    </reaction>
</comment>
<dbReference type="PIRSF" id="PIRSF000193">
    <property type="entry name" value="Pyrrol-5-carb_rd"/>
    <property type="match status" value="1"/>
</dbReference>
<keyword evidence="5 8" id="KW-0028">Amino-acid biosynthesis</keyword>
<dbReference type="FunFam" id="1.10.3730.10:FF:000001">
    <property type="entry name" value="Pyrroline-5-carboxylate reductase"/>
    <property type="match status" value="1"/>
</dbReference>
<evidence type="ECO:0000259" key="10">
    <source>
        <dbReference type="Pfam" id="PF14748"/>
    </source>
</evidence>
<dbReference type="InterPro" id="IPR008927">
    <property type="entry name" value="6-PGluconate_DH-like_C_sf"/>
</dbReference>
<feature type="domain" description="Pyrroline-5-carboxylate reductase catalytic N-terminal" evidence="9">
    <location>
        <begin position="7"/>
        <end position="101"/>
    </location>
</feature>
<feature type="domain" description="Pyrroline-5-carboxylate reductase dimerisation" evidence="10">
    <location>
        <begin position="163"/>
        <end position="267"/>
    </location>
</feature>
<accession>A0A346Y4N8</accession>
<keyword evidence="12" id="KW-1185">Reference proteome</keyword>
<comment type="function">
    <text evidence="4 5">Catalyzes the reduction of 1-pyrroline-5-carboxylate (PCA) to L-proline.</text>
</comment>
<comment type="catalytic activity">
    <reaction evidence="5">
        <text>L-proline + NAD(+) = (S)-1-pyrroline-5-carboxylate + NADH + 2 H(+)</text>
        <dbReference type="Rhea" id="RHEA:14105"/>
        <dbReference type="ChEBI" id="CHEBI:15378"/>
        <dbReference type="ChEBI" id="CHEBI:17388"/>
        <dbReference type="ChEBI" id="CHEBI:57540"/>
        <dbReference type="ChEBI" id="CHEBI:57945"/>
        <dbReference type="ChEBI" id="CHEBI:60039"/>
        <dbReference type="EC" id="1.5.1.2"/>
    </reaction>
</comment>
<dbReference type="Gene3D" id="3.40.50.720">
    <property type="entry name" value="NAD(P)-binding Rossmann-like Domain"/>
    <property type="match status" value="1"/>
</dbReference>
<dbReference type="HAMAP" id="MF_01925">
    <property type="entry name" value="P5C_reductase"/>
    <property type="match status" value="1"/>
</dbReference>
<dbReference type="GO" id="GO:0004735">
    <property type="term" value="F:pyrroline-5-carboxylate reductase activity"/>
    <property type="evidence" value="ECO:0007669"/>
    <property type="project" value="UniProtKB-UniRule"/>
</dbReference>
<proteinExistence type="inferred from homology"/>
<evidence type="ECO:0000259" key="9">
    <source>
        <dbReference type="Pfam" id="PF03807"/>
    </source>
</evidence>
<feature type="binding site" evidence="7">
    <location>
        <begin position="10"/>
        <end position="15"/>
    </location>
    <ligand>
        <name>NADP(+)</name>
        <dbReference type="ChEBI" id="CHEBI:58349"/>
    </ligand>
</feature>
<gene>
    <name evidence="5" type="primary">proC</name>
    <name evidence="11" type="ORF">DVS28_a4774</name>
</gene>
<dbReference type="PROSITE" id="PS00521">
    <property type="entry name" value="P5CR"/>
    <property type="match status" value="1"/>
</dbReference>
<dbReference type="AlphaFoldDB" id="A0A346Y4N8"/>
<evidence type="ECO:0000256" key="5">
    <source>
        <dbReference type="HAMAP-Rule" id="MF_01925"/>
    </source>
</evidence>
<comment type="pathway">
    <text evidence="5 8">Amino-acid biosynthesis; L-proline biosynthesis; L-proline from L-glutamate 5-semialdehyde: step 1/1.</text>
</comment>
<comment type="subcellular location">
    <subcellularLocation>
        <location evidence="5">Cytoplasm</location>
    </subcellularLocation>
</comment>
<dbReference type="UniPathway" id="UPA00098">
    <property type="reaction ID" value="UER00361"/>
</dbReference>
<dbReference type="PANTHER" id="PTHR11645:SF0">
    <property type="entry name" value="PYRROLINE-5-CARBOXYLATE REDUCTASE 3"/>
    <property type="match status" value="1"/>
</dbReference>
<dbReference type="InterPro" id="IPR000304">
    <property type="entry name" value="Pyrroline-COOH_reductase"/>
</dbReference>
<sequence length="270" mass="28341">MDVNGNIGILGAGRMGEALLSGLLRSGAASPDRIRATVRRPERAAELTAQYDVEVSTDSAAVAEWADQVVIAVKPQTLGQLLDQIVGHIRPGEPVISVVAGITCARFEQALGDIPVVRVMSNVPVLVDEAMSAISPGAFATEADLVTAEKLLTNVGRVVRLGEQHMDAVTALAGSGPAYFFLLAEAMIDAGLLLGLSRDVSTELIVQTMVGSALMLRDTGRHPVELRESVTSPGGTTIAAVRVLEEQRVRAAFLNAIEAARDRAVELGAD</sequence>
<evidence type="ECO:0000256" key="3">
    <source>
        <dbReference type="ARBA" id="ARBA00023002"/>
    </source>
</evidence>
<evidence type="ECO:0000256" key="7">
    <source>
        <dbReference type="PIRSR" id="PIRSR000193-1"/>
    </source>
</evidence>
<dbReference type="GO" id="GO:0005737">
    <property type="term" value="C:cytoplasm"/>
    <property type="evidence" value="ECO:0007669"/>
    <property type="project" value="UniProtKB-SubCell"/>
</dbReference>
<dbReference type="SUPFAM" id="SSF48179">
    <property type="entry name" value="6-phosphogluconate dehydrogenase C-terminal domain-like"/>
    <property type="match status" value="1"/>
</dbReference>
<name>A0A346Y4N8_9ACTN</name>
<keyword evidence="5 8" id="KW-0641">Proline biosynthesis</keyword>
<dbReference type="InterPro" id="IPR053790">
    <property type="entry name" value="P5CR-like_CS"/>
</dbReference>
<dbReference type="Proteomes" id="UP000264006">
    <property type="component" value="Chromosome"/>
</dbReference>
<evidence type="ECO:0000256" key="8">
    <source>
        <dbReference type="RuleBase" id="RU003903"/>
    </source>
</evidence>
<keyword evidence="5" id="KW-0963">Cytoplasm</keyword>
<evidence type="ECO:0000256" key="4">
    <source>
        <dbReference type="ARBA" id="ARBA00058118"/>
    </source>
</evidence>
<evidence type="ECO:0000256" key="6">
    <source>
        <dbReference type="NCBIfam" id="TIGR00112"/>
    </source>
</evidence>
<dbReference type="Gene3D" id="1.10.3730.10">
    <property type="entry name" value="ProC C-terminal domain-like"/>
    <property type="match status" value="1"/>
</dbReference>
<evidence type="ECO:0000256" key="1">
    <source>
        <dbReference type="ARBA" id="ARBA00005525"/>
    </source>
</evidence>
<dbReference type="InterPro" id="IPR029036">
    <property type="entry name" value="P5CR_dimer"/>
</dbReference>
<evidence type="ECO:0000256" key="2">
    <source>
        <dbReference type="ARBA" id="ARBA00022857"/>
    </source>
</evidence>
<dbReference type="Pfam" id="PF14748">
    <property type="entry name" value="P5CR_dimer"/>
    <property type="match status" value="1"/>
</dbReference>
<dbReference type="NCBIfam" id="TIGR00112">
    <property type="entry name" value="proC"/>
    <property type="match status" value="1"/>
</dbReference>
<feature type="binding site" evidence="7">
    <location>
        <begin position="72"/>
        <end position="75"/>
    </location>
    <ligand>
        <name>NADP(+)</name>
        <dbReference type="ChEBI" id="CHEBI:58349"/>
    </ligand>
</feature>
<dbReference type="EC" id="1.5.1.2" evidence="5 6"/>
<reference evidence="11 12" key="1">
    <citation type="submission" date="2018-09" db="EMBL/GenBank/DDBJ databases">
        <title>Complete genome sequence of Euzebya sp. DY32-46 isolated from seawater of Pacific Ocean.</title>
        <authorList>
            <person name="Xu L."/>
            <person name="Wu Y.-H."/>
            <person name="Xu X.-W."/>
        </authorList>
    </citation>
    <scope>NUCLEOTIDE SEQUENCE [LARGE SCALE GENOMIC DNA]</scope>
    <source>
        <strain evidence="11 12">DY32-46</strain>
    </source>
</reference>
<dbReference type="GO" id="GO:0055129">
    <property type="term" value="P:L-proline biosynthetic process"/>
    <property type="evidence" value="ECO:0007669"/>
    <property type="project" value="UniProtKB-UniRule"/>
</dbReference>
<dbReference type="EMBL" id="CP031165">
    <property type="protein sequence ID" value="AXV09435.1"/>
    <property type="molecule type" value="Genomic_DNA"/>
</dbReference>
<dbReference type="Pfam" id="PF03807">
    <property type="entry name" value="F420_oxidored"/>
    <property type="match status" value="1"/>
</dbReference>